<dbReference type="Gene3D" id="3.20.20.140">
    <property type="entry name" value="Metal-dependent hydrolases"/>
    <property type="match status" value="1"/>
</dbReference>
<name>A0A9D2PC85_9FIRM</name>
<dbReference type="AlphaFoldDB" id="A0A9D2PC85"/>
<dbReference type="InterPro" id="IPR004013">
    <property type="entry name" value="PHP_dom"/>
</dbReference>
<organism evidence="2 3">
    <name type="scientific">Candidatus Lachnoclostridium pullistercoris</name>
    <dbReference type="NCBI Taxonomy" id="2838632"/>
    <lineage>
        <taxon>Bacteria</taxon>
        <taxon>Bacillati</taxon>
        <taxon>Bacillota</taxon>
        <taxon>Clostridia</taxon>
        <taxon>Lachnospirales</taxon>
        <taxon>Lachnospiraceae</taxon>
    </lineage>
</organism>
<dbReference type="SMART" id="SM00481">
    <property type="entry name" value="POLIIIAc"/>
    <property type="match status" value="1"/>
</dbReference>
<dbReference type="GO" id="GO:0004534">
    <property type="term" value="F:5'-3' RNA exonuclease activity"/>
    <property type="evidence" value="ECO:0007669"/>
    <property type="project" value="TreeGrafter"/>
</dbReference>
<accession>A0A9D2PC85</accession>
<dbReference type="InterPro" id="IPR052018">
    <property type="entry name" value="PHP_domain"/>
</dbReference>
<feature type="domain" description="Polymerase/histidinol phosphatase N-terminal" evidence="1">
    <location>
        <begin position="4"/>
        <end position="69"/>
    </location>
</feature>
<evidence type="ECO:0000313" key="2">
    <source>
        <dbReference type="EMBL" id="HJC46973.1"/>
    </source>
</evidence>
<dbReference type="SUPFAM" id="SSF89550">
    <property type="entry name" value="PHP domain-like"/>
    <property type="match status" value="1"/>
</dbReference>
<dbReference type="EMBL" id="DWWL01000015">
    <property type="protein sequence ID" value="HJC46973.1"/>
    <property type="molecule type" value="Genomic_DNA"/>
</dbReference>
<dbReference type="CDD" id="cd07438">
    <property type="entry name" value="PHP_HisPPase_AMP"/>
    <property type="match status" value="1"/>
</dbReference>
<dbReference type="InterPro" id="IPR003141">
    <property type="entry name" value="Pol/His_phosphatase_N"/>
</dbReference>
<sequence length="286" mass="30910">MSLIDLHVHSTASDGTCSPSEVVALAAAAGLSAIALTDHDTVDGVPEALAAAESHSVRVIPGAELSALWHEKEIHILGLFLPPDSPALKEELGRLRQKREERNDEIIRRLTKAGLPVTREELQGGCPGTVITRAHFARVMLEKGYVSSRNEAFSRYLKPGGPYCPRKEHLFPETAVRLICDAGGFAALAHPLQYHFGNAELEELTAFLAGLGMKGLEVYHSSNNSYESRKLRELAGRHGLLPTGGSDFHGDNKPDIRIGVGRGNLKVSSLLLEDIEKSRGQGQAAF</sequence>
<proteinExistence type="predicted"/>
<comment type="caution">
    <text evidence="2">The sequence shown here is derived from an EMBL/GenBank/DDBJ whole genome shotgun (WGS) entry which is preliminary data.</text>
</comment>
<evidence type="ECO:0000259" key="1">
    <source>
        <dbReference type="SMART" id="SM00481"/>
    </source>
</evidence>
<dbReference type="Pfam" id="PF02811">
    <property type="entry name" value="PHP"/>
    <property type="match status" value="1"/>
</dbReference>
<gene>
    <name evidence="2" type="ORF">IAA04_02855</name>
</gene>
<dbReference type="Gene3D" id="1.10.150.650">
    <property type="match status" value="1"/>
</dbReference>
<dbReference type="GO" id="GO:0035312">
    <property type="term" value="F:5'-3' DNA exonuclease activity"/>
    <property type="evidence" value="ECO:0007669"/>
    <property type="project" value="TreeGrafter"/>
</dbReference>
<dbReference type="InterPro" id="IPR016195">
    <property type="entry name" value="Pol/histidinol_Pase-like"/>
</dbReference>
<evidence type="ECO:0000313" key="3">
    <source>
        <dbReference type="Proteomes" id="UP000823883"/>
    </source>
</evidence>
<protein>
    <submittedName>
        <fullName evidence="2">PHP domain-containing protein</fullName>
    </submittedName>
</protein>
<dbReference type="Proteomes" id="UP000823883">
    <property type="component" value="Unassembled WGS sequence"/>
</dbReference>
<dbReference type="PANTHER" id="PTHR42924">
    <property type="entry name" value="EXONUCLEASE"/>
    <property type="match status" value="1"/>
</dbReference>
<reference evidence="2" key="2">
    <citation type="submission" date="2021-04" db="EMBL/GenBank/DDBJ databases">
        <authorList>
            <person name="Gilroy R."/>
        </authorList>
    </citation>
    <scope>NUCLEOTIDE SEQUENCE</scope>
    <source>
        <strain evidence="2">CHK183-5548</strain>
    </source>
</reference>
<reference evidence="2" key="1">
    <citation type="journal article" date="2021" name="PeerJ">
        <title>Extensive microbial diversity within the chicken gut microbiome revealed by metagenomics and culture.</title>
        <authorList>
            <person name="Gilroy R."/>
            <person name="Ravi A."/>
            <person name="Getino M."/>
            <person name="Pursley I."/>
            <person name="Horton D.L."/>
            <person name="Alikhan N.F."/>
            <person name="Baker D."/>
            <person name="Gharbi K."/>
            <person name="Hall N."/>
            <person name="Watson M."/>
            <person name="Adriaenssens E.M."/>
            <person name="Foster-Nyarko E."/>
            <person name="Jarju S."/>
            <person name="Secka A."/>
            <person name="Antonio M."/>
            <person name="Oren A."/>
            <person name="Chaudhuri R.R."/>
            <person name="La Ragione R."/>
            <person name="Hildebrand F."/>
            <person name="Pallen M.J."/>
        </authorList>
    </citation>
    <scope>NUCLEOTIDE SEQUENCE</scope>
    <source>
        <strain evidence="2">CHK183-5548</strain>
    </source>
</reference>
<dbReference type="PANTHER" id="PTHR42924:SF3">
    <property type="entry name" value="POLYMERASE_HISTIDINOL PHOSPHATASE N-TERMINAL DOMAIN-CONTAINING PROTEIN"/>
    <property type="match status" value="1"/>
</dbReference>